<dbReference type="GO" id="GO:0030619">
    <property type="term" value="F:U1 snRNA binding"/>
    <property type="evidence" value="ECO:0007669"/>
    <property type="project" value="InterPro"/>
</dbReference>
<evidence type="ECO:0000256" key="6">
    <source>
        <dbReference type="ARBA" id="ARBA00023242"/>
    </source>
</evidence>
<feature type="compositionally biased region" description="Basic and acidic residues" evidence="9">
    <location>
        <begin position="283"/>
        <end position="300"/>
    </location>
</feature>
<evidence type="ECO:0000256" key="9">
    <source>
        <dbReference type="SAM" id="MobiDB-lite"/>
    </source>
</evidence>
<dbReference type="SUPFAM" id="SSF54928">
    <property type="entry name" value="RNA-binding domain, RBD"/>
    <property type="match status" value="1"/>
</dbReference>
<feature type="compositionally biased region" description="Low complexity" evidence="9">
    <location>
        <begin position="410"/>
        <end position="421"/>
    </location>
</feature>
<dbReference type="InterPro" id="IPR035979">
    <property type="entry name" value="RBD_domain_sf"/>
</dbReference>
<dbReference type="InterPro" id="IPR000504">
    <property type="entry name" value="RRM_dom"/>
</dbReference>
<dbReference type="PANTHER" id="PTHR13952:SF5">
    <property type="entry name" value="U1 SMALL NUCLEAR RIBONUCLEOPROTEIN 70 KDA"/>
    <property type="match status" value="1"/>
</dbReference>
<feature type="compositionally biased region" description="Basic residues" evidence="9">
    <location>
        <begin position="251"/>
        <end position="282"/>
    </location>
</feature>
<dbReference type="Pfam" id="PF00076">
    <property type="entry name" value="RRM_1"/>
    <property type="match status" value="1"/>
</dbReference>
<evidence type="ECO:0000256" key="3">
    <source>
        <dbReference type="ARBA" id="ARBA00016996"/>
    </source>
</evidence>
<evidence type="ECO:0000256" key="1">
    <source>
        <dbReference type="ARBA" id="ARBA00004324"/>
    </source>
</evidence>
<dbReference type="GO" id="GO:0005685">
    <property type="term" value="C:U1 snRNP"/>
    <property type="evidence" value="ECO:0007669"/>
    <property type="project" value="TreeGrafter"/>
</dbReference>
<protein>
    <recommendedName>
        <fullName evidence="3">U1 small nuclear ribonucleoprotein 70 kDa</fullName>
    </recommendedName>
</protein>
<dbReference type="GO" id="GO:0071004">
    <property type="term" value="C:U2-type prespliceosome"/>
    <property type="evidence" value="ECO:0007669"/>
    <property type="project" value="TreeGrafter"/>
</dbReference>
<dbReference type="OrthoDB" id="272703at2759"/>
<dbReference type="FunFam" id="3.30.70.330:FF:000153">
    <property type="entry name" value="U1 small nuclear ribonucleoprotein 70 kDa"/>
    <property type="match status" value="1"/>
</dbReference>
<keyword evidence="12" id="KW-1185">Reference proteome</keyword>
<dbReference type="GO" id="GO:0000398">
    <property type="term" value="P:mRNA splicing, via spliceosome"/>
    <property type="evidence" value="ECO:0007669"/>
    <property type="project" value="TreeGrafter"/>
</dbReference>
<comment type="subcellular location">
    <subcellularLocation>
        <location evidence="1">Nucleus speckle</location>
    </subcellularLocation>
    <subcellularLocation>
        <location evidence="2">Nucleus</location>
        <location evidence="2">Nucleoplasm</location>
    </subcellularLocation>
</comment>
<accession>A0A812DLM8</accession>
<dbReference type="Gene3D" id="3.30.70.330">
    <property type="match status" value="1"/>
</dbReference>
<feature type="region of interest" description="Disordered" evidence="9">
    <location>
        <begin position="47"/>
        <end position="73"/>
    </location>
</feature>
<name>A0A812DLM8_ACAPH</name>
<dbReference type="CDD" id="cd12236">
    <property type="entry name" value="RRM_snRNP70"/>
    <property type="match status" value="1"/>
</dbReference>
<dbReference type="AlphaFoldDB" id="A0A812DLM8"/>
<dbReference type="Proteomes" id="UP000597762">
    <property type="component" value="Unassembled WGS sequence"/>
</dbReference>
<keyword evidence="7" id="KW-0687">Ribonucleoprotein</keyword>
<dbReference type="GO" id="GO:0003729">
    <property type="term" value="F:mRNA binding"/>
    <property type="evidence" value="ECO:0007669"/>
    <property type="project" value="TreeGrafter"/>
</dbReference>
<evidence type="ECO:0000313" key="11">
    <source>
        <dbReference type="EMBL" id="CAE1303976.1"/>
    </source>
</evidence>
<dbReference type="GO" id="GO:0016607">
    <property type="term" value="C:nuclear speck"/>
    <property type="evidence" value="ECO:0007669"/>
    <property type="project" value="UniProtKB-SubCell"/>
</dbReference>
<dbReference type="Pfam" id="PF12220">
    <property type="entry name" value="U1snRNP70_N"/>
    <property type="match status" value="1"/>
</dbReference>
<evidence type="ECO:0000313" key="12">
    <source>
        <dbReference type="Proteomes" id="UP000597762"/>
    </source>
</evidence>
<dbReference type="InterPro" id="IPR012677">
    <property type="entry name" value="Nucleotide-bd_a/b_plait_sf"/>
</dbReference>
<dbReference type="InterPro" id="IPR022023">
    <property type="entry name" value="U1snRNP70_N"/>
</dbReference>
<feature type="compositionally biased region" description="Basic and acidic residues" evidence="9">
    <location>
        <begin position="367"/>
        <end position="376"/>
    </location>
</feature>
<evidence type="ECO:0000256" key="5">
    <source>
        <dbReference type="ARBA" id="ARBA00022884"/>
    </source>
</evidence>
<proteinExistence type="predicted"/>
<evidence type="ECO:0000256" key="8">
    <source>
        <dbReference type="PROSITE-ProRule" id="PRU00176"/>
    </source>
</evidence>
<dbReference type="InterPro" id="IPR051183">
    <property type="entry name" value="U1_U11-U12_snRNP_70-35kDa"/>
</dbReference>
<sequence>MTQFLPPNLLALFAARDPIPYYPPVDKLSHEKKRVPYTGVAQFFKEFENPKDTPPPTRIETKEERKERKRKERAEQIAYKLEQDLALWDPHNNSDNTSDPYKTLFVARINYDTSESKLRREFEVFGPIRRIRMINDNKSGKMRGYAFIEYEHERDMHSAYKHADGRKIDGRRVLVDVERGRTVKGWRPRRLGGGLGGTRKGGPEENTRFSGRDEFNPGRDGYRDERAGGRERSRSRERERVGAGGAGGPSRRARSRSRERRRSRSRERGGRARSRSRSRERRRSRDREEKLSEGEEEVRVKDRKRRRSRSRERRRSRSRERKGRGSRRSRSRERRRSRERGRAGEKLEPNAGDVPPPPIPNYDDEAIMPREIKQEPIDPGYDMHPSYPMMGPMVGPGDHSMHYGMPNGSQPPQQSLPPQDQQKIEDGYDDYQDN</sequence>
<dbReference type="SMART" id="SM00360">
    <property type="entry name" value="RRM"/>
    <property type="match status" value="1"/>
</dbReference>
<comment type="caution">
    <text evidence="11">The sequence shown here is derived from an EMBL/GenBank/DDBJ whole genome shotgun (WGS) entry which is preliminary data.</text>
</comment>
<keyword evidence="6" id="KW-0539">Nucleus</keyword>
<evidence type="ECO:0000256" key="4">
    <source>
        <dbReference type="ARBA" id="ARBA00022664"/>
    </source>
</evidence>
<feature type="compositionally biased region" description="Gly residues" evidence="9">
    <location>
        <begin position="191"/>
        <end position="200"/>
    </location>
</feature>
<keyword evidence="4" id="KW-0507">mRNA processing</keyword>
<dbReference type="PROSITE" id="PS50102">
    <property type="entry name" value="RRM"/>
    <property type="match status" value="1"/>
</dbReference>
<feature type="compositionally biased region" description="Basic residues" evidence="9">
    <location>
        <begin position="301"/>
        <end position="339"/>
    </location>
</feature>
<dbReference type="InterPro" id="IPR034143">
    <property type="entry name" value="snRNP70_RRM"/>
</dbReference>
<dbReference type="GO" id="GO:0071011">
    <property type="term" value="C:precatalytic spliceosome"/>
    <property type="evidence" value="ECO:0007669"/>
    <property type="project" value="TreeGrafter"/>
</dbReference>
<evidence type="ECO:0000256" key="7">
    <source>
        <dbReference type="ARBA" id="ARBA00023274"/>
    </source>
</evidence>
<keyword evidence="5 8" id="KW-0694">RNA-binding</keyword>
<dbReference type="EMBL" id="CAHIKZ030003773">
    <property type="protein sequence ID" value="CAE1303976.1"/>
    <property type="molecule type" value="Genomic_DNA"/>
</dbReference>
<feature type="compositionally biased region" description="Basic and acidic residues" evidence="9">
    <location>
        <begin position="201"/>
        <end position="241"/>
    </location>
</feature>
<feature type="domain" description="RRM" evidence="10">
    <location>
        <begin position="102"/>
        <end position="180"/>
    </location>
</feature>
<organism evidence="11 12">
    <name type="scientific">Acanthosepion pharaonis</name>
    <name type="common">Pharaoh cuttlefish</name>
    <name type="synonym">Sepia pharaonis</name>
    <dbReference type="NCBI Taxonomy" id="158019"/>
    <lineage>
        <taxon>Eukaryota</taxon>
        <taxon>Metazoa</taxon>
        <taxon>Spiralia</taxon>
        <taxon>Lophotrochozoa</taxon>
        <taxon>Mollusca</taxon>
        <taxon>Cephalopoda</taxon>
        <taxon>Coleoidea</taxon>
        <taxon>Decapodiformes</taxon>
        <taxon>Sepiida</taxon>
        <taxon>Sepiina</taxon>
        <taxon>Sepiidae</taxon>
        <taxon>Acanthosepion</taxon>
    </lineage>
</organism>
<evidence type="ECO:0000259" key="10">
    <source>
        <dbReference type="PROSITE" id="PS50102"/>
    </source>
</evidence>
<reference evidence="11" key="1">
    <citation type="submission" date="2021-01" db="EMBL/GenBank/DDBJ databases">
        <authorList>
            <person name="Li R."/>
            <person name="Bekaert M."/>
        </authorList>
    </citation>
    <scope>NUCLEOTIDE SEQUENCE</scope>
    <source>
        <strain evidence="11">Farmed</strain>
    </source>
</reference>
<gene>
    <name evidence="11" type="ORF">SPHA_56678</name>
</gene>
<dbReference type="PANTHER" id="PTHR13952">
    <property type="entry name" value="U1 SMALL NUCLEAR RIBONUCLEOPROTEIN 70 KD"/>
    <property type="match status" value="1"/>
</dbReference>
<feature type="region of interest" description="Disordered" evidence="9">
    <location>
        <begin position="185"/>
        <end position="434"/>
    </location>
</feature>
<evidence type="ECO:0000256" key="2">
    <source>
        <dbReference type="ARBA" id="ARBA00004642"/>
    </source>
</evidence>